<dbReference type="InterPro" id="IPR006311">
    <property type="entry name" value="TAT_signal"/>
</dbReference>
<dbReference type="Proteomes" id="UP000606194">
    <property type="component" value="Unassembled WGS sequence"/>
</dbReference>
<dbReference type="InterPro" id="IPR023549">
    <property type="entry name" value="Subtilisin_inhibitor"/>
</dbReference>
<sequence length="176" mass="18331">MPQVTPLRRLAVTASVACAAVVAASGAGPGAAYAGTVDALTAVRPLVGGAVPLAPPPVREEDQVSGDHLTVTVRHAGARADGTFEVYCHPDGGSHPDATGACGAVDRDTRWGREVFAPVPEGGVCTMRYGGPATAHVTGRWAGRPVDASYDRSNGCEIERWDRLVPLLPDMRPVRR</sequence>
<keyword evidence="4" id="KW-0646">Protease inhibitor</keyword>
<accession>A0A918L1X2</accession>
<evidence type="ECO:0000256" key="7">
    <source>
        <dbReference type="SAM" id="SignalP"/>
    </source>
</evidence>
<feature type="domain" description="Subtilisin inhibitor" evidence="8">
    <location>
        <begin position="69"/>
        <end position="150"/>
    </location>
</feature>
<dbReference type="SUPFAM" id="SSF55399">
    <property type="entry name" value="Subtilisin inhibitor"/>
    <property type="match status" value="1"/>
</dbReference>
<evidence type="ECO:0000256" key="4">
    <source>
        <dbReference type="ARBA" id="ARBA00022690"/>
    </source>
</evidence>
<evidence type="ECO:0000259" key="8">
    <source>
        <dbReference type="Pfam" id="PF00720"/>
    </source>
</evidence>
<dbReference type="AlphaFoldDB" id="A0A918L1X2"/>
<evidence type="ECO:0000313" key="9">
    <source>
        <dbReference type="EMBL" id="GGR75331.1"/>
    </source>
</evidence>
<comment type="subcellular location">
    <subcellularLocation>
        <location evidence="1">Secreted</location>
    </subcellularLocation>
</comment>
<proteinExistence type="inferred from homology"/>
<dbReference type="EMBL" id="BMTL01000004">
    <property type="protein sequence ID" value="GGR75331.1"/>
    <property type="molecule type" value="Genomic_DNA"/>
</dbReference>
<dbReference type="RefSeq" id="WP_190148270.1">
    <property type="nucleotide sequence ID" value="NZ_BMTL01000004.1"/>
</dbReference>
<reference evidence="9" key="1">
    <citation type="journal article" date="2014" name="Int. J. Syst. Evol. Microbiol.">
        <title>Complete genome sequence of Corynebacterium casei LMG S-19264T (=DSM 44701T), isolated from a smear-ripened cheese.</title>
        <authorList>
            <consortium name="US DOE Joint Genome Institute (JGI-PGF)"/>
            <person name="Walter F."/>
            <person name="Albersmeier A."/>
            <person name="Kalinowski J."/>
            <person name="Ruckert C."/>
        </authorList>
    </citation>
    <scope>NUCLEOTIDE SEQUENCE</scope>
    <source>
        <strain evidence="9">JCM 4386</strain>
    </source>
</reference>
<keyword evidence="7" id="KW-0732">Signal</keyword>
<comment type="caution">
    <text evidence="9">The sequence shown here is derived from an EMBL/GenBank/DDBJ whole genome shotgun (WGS) entry which is preliminary data.</text>
</comment>
<feature type="chain" id="PRO_5037816328" description="Subtilisin inhibitor domain-containing protein" evidence="7">
    <location>
        <begin position="35"/>
        <end position="176"/>
    </location>
</feature>
<keyword evidence="5" id="KW-0722">Serine protease inhibitor</keyword>
<dbReference type="GO" id="GO:0005576">
    <property type="term" value="C:extracellular region"/>
    <property type="evidence" value="ECO:0007669"/>
    <property type="project" value="UniProtKB-SubCell"/>
</dbReference>
<keyword evidence="3" id="KW-0964">Secreted</keyword>
<organism evidence="9 10">
    <name type="scientific">Streptomyces humidus</name>
    <dbReference type="NCBI Taxonomy" id="52259"/>
    <lineage>
        <taxon>Bacteria</taxon>
        <taxon>Bacillati</taxon>
        <taxon>Actinomycetota</taxon>
        <taxon>Actinomycetes</taxon>
        <taxon>Kitasatosporales</taxon>
        <taxon>Streptomycetaceae</taxon>
        <taxon>Streptomyces</taxon>
    </lineage>
</organism>
<comment type="similarity">
    <text evidence="2">Belongs to the protease inhibitor I16 (SSI) family.</text>
</comment>
<dbReference type="Pfam" id="PF00720">
    <property type="entry name" value="SSI"/>
    <property type="match status" value="1"/>
</dbReference>
<evidence type="ECO:0000256" key="6">
    <source>
        <dbReference type="ARBA" id="ARBA00023157"/>
    </source>
</evidence>
<protein>
    <recommendedName>
        <fullName evidence="8">Subtilisin inhibitor domain-containing protein</fullName>
    </recommendedName>
</protein>
<keyword evidence="6" id="KW-1015">Disulfide bond</keyword>
<dbReference type="PROSITE" id="PS51318">
    <property type="entry name" value="TAT"/>
    <property type="match status" value="1"/>
</dbReference>
<evidence type="ECO:0000256" key="5">
    <source>
        <dbReference type="ARBA" id="ARBA00022900"/>
    </source>
</evidence>
<gene>
    <name evidence="9" type="ORF">GCM10010269_13190</name>
</gene>
<evidence type="ECO:0000256" key="2">
    <source>
        <dbReference type="ARBA" id="ARBA00010472"/>
    </source>
</evidence>
<name>A0A918L1X2_9ACTN</name>
<reference evidence="9" key="2">
    <citation type="submission" date="2020-09" db="EMBL/GenBank/DDBJ databases">
        <authorList>
            <person name="Sun Q."/>
            <person name="Ohkuma M."/>
        </authorList>
    </citation>
    <scope>NUCLEOTIDE SEQUENCE</scope>
    <source>
        <strain evidence="9">JCM 4386</strain>
    </source>
</reference>
<evidence type="ECO:0000256" key="3">
    <source>
        <dbReference type="ARBA" id="ARBA00022525"/>
    </source>
</evidence>
<evidence type="ECO:0000313" key="10">
    <source>
        <dbReference type="Proteomes" id="UP000606194"/>
    </source>
</evidence>
<keyword evidence="10" id="KW-1185">Reference proteome</keyword>
<feature type="signal peptide" evidence="7">
    <location>
        <begin position="1"/>
        <end position="34"/>
    </location>
</feature>
<evidence type="ECO:0000256" key="1">
    <source>
        <dbReference type="ARBA" id="ARBA00004613"/>
    </source>
</evidence>
<dbReference type="InterPro" id="IPR036819">
    <property type="entry name" value="Subtilisin_inhibitor-like_sf"/>
</dbReference>
<dbReference type="GO" id="GO:0004867">
    <property type="term" value="F:serine-type endopeptidase inhibitor activity"/>
    <property type="evidence" value="ECO:0007669"/>
    <property type="project" value="UniProtKB-KW"/>
</dbReference>
<dbReference type="Gene3D" id="3.30.350.10">
    <property type="entry name" value="Subtilisin inhibitor-like"/>
    <property type="match status" value="1"/>
</dbReference>